<sequence>MALKKFSYIFRVTSCQRAFHGSLFRIKTCAKISELVAQSGWCSVLTCRLIQGTSLMSEDEVEAGTRGGGDGEAAEEVGKRVESTAAMGRRWAEEPIAEASVQVESEVGRRGGFEWSRS</sequence>
<name>A0A0E0HR56_ORYNI</name>
<protein>
    <submittedName>
        <fullName evidence="2">Uncharacterized protein</fullName>
    </submittedName>
</protein>
<dbReference type="Gramene" id="ONIVA06G18390.1">
    <property type="protein sequence ID" value="ONIVA06G18390.1"/>
    <property type="gene ID" value="ONIVA06G18390"/>
</dbReference>
<organism evidence="2">
    <name type="scientific">Oryza nivara</name>
    <name type="common">Indian wild rice</name>
    <name type="synonym">Oryza sativa f. spontanea</name>
    <dbReference type="NCBI Taxonomy" id="4536"/>
    <lineage>
        <taxon>Eukaryota</taxon>
        <taxon>Viridiplantae</taxon>
        <taxon>Streptophyta</taxon>
        <taxon>Embryophyta</taxon>
        <taxon>Tracheophyta</taxon>
        <taxon>Spermatophyta</taxon>
        <taxon>Magnoliopsida</taxon>
        <taxon>Liliopsida</taxon>
        <taxon>Poales</taxon>
        <taxon>Poaceae</taxon>
        <taxon>BOP clade</taxon>
        <taxon>Oryzoideae</taxon>
        <taxon>Oryzeae</taxon>
        <taxon>Oryzinae</taxon>
        <taxon>Oryza</taxon>
    </lineage>
</organism>
<feature type="region of interest" description="Disordered" evidence="1">
    <location>
        <begin position="59"/>
        <end position="79"/>
    </location>
</feature>
<keyword evidence="3" id="KW-1185">Reference proteome</keyword>
<dbReference type="AlphaFoldDB" id="A0A0E0HR56"/>
<accession>A0A0E0HR56</accession>
<evidence type="ECO:0000313" key="3">
    <source>
        <dbReference type="Proteomes" id="UP000006591"/>
    </source>
</evidence>
<evidence type="ECO:0000256" key="1">
    <source>
        <dbReference type="SAM" id="MobiDB-lite"/>
    </source>
</evidence>
<dbReference type="EnsemblPlants" id="ONIVA06G18390.1">
    <property type="protein sequence ID" value="ONIVA06G18390.1"/>
    <property type="gene ID" value="ONIVA06G18390"/>
</dbReference>
<reference evidence="2" key="2">
    <citation type="submission" date="2018-04" db="EMBL/GenBank/DDBJ databases">
        <title>OnivRS2 (Oryza nivara Reference Sequence Version 2).</title>
        <authorList>
            <person name="Zhang J."/>
            <person name="Kudrna D."/>
            <person name="Lee S."/>
            <person name="Talag J."/>
            <person name="Rajasekar S."/>
            <person name="Welchert J."/>
            <person name="Hsing Y.-I."/>
            <person name="Wing R.A."/>
        </authorList>
    </citation>
    <scope>NUCLEOTIDE SEQUENCE [LARGE SCALE GENOMIC DNA]</scope>
    <source>
        <strain evidence="2">SL10</strain>
    </source>
</reference>
<reference evidence="2" key="1">
    <citation type="submission" date="2015-04" db="UniProtKB">
        <authorList>
            <consortium name="EnsemblPlants"/>
        </authorList>
    </citation>
    <scope>IDENTIFICATION</scope>
    <source>
        <strain evidence="2">SL10</strain>
    </source>
</reference>
<dbReference type="HOGENOM" id="CLU_129523_0_0_1"/>
<dbReference type="Proteomes" id="UP000006591">
    <property type="component" value="Chromosome 6"/>
</dbReference>
<proteinExistence type="predicted"/>
<evidence type="ECO:0000313" key="2">
    <source>
        <dbReference type="EnsemblPlants" id="ONIVA06G18390.1"/>
    </source>
</evidence>